<dbReference type="Proteomes" id="UP000295087">
    <property type="component" value="Unassembled WGS sequence"/>
</dbReference>
<sequence>MSGSMDGTALLPAPHCEPRLEHGGRSEEVVPHRVTRGRTRRSGHGTPAGIRRAVRGACVAQTSVVEAHTETMRFAEQVLRWVLEVLDRRRSVTHLRPFADPLVVSAVATMLAQDLVPGKGLGAANLTRVRQTSAEPGAAEVFALYQRGDRTLAIAGRIESGKDTWRLVALRMY</sequence>
<dbReference type="Pfam" id="PF20060">
    <property type="entry name" value="DUF6459"/>
    <property type="match status" value="1"/>
</dbReference>
<dbReference type="InterPro" id="IPR045596">
    <property type="entry name" value="DUF6459"/>
</dbReference>
<comment type="caution">
    <text evidence="2">The sequence shown here is derived from an EMBL/GenBank/DDBJ whole genome shotgun (WGS) entry which is preliminary data.</text>
</comment>
<evidence type="ECO:0000313" key="3">
    <source>
        <dbReference type="Proteomes" id="UP000295087"/>
    </source>
</evidence>
<organism evidence="2 3">
    <name type="scientific">Nocardia ignorata</name>
    <dbReference type="NCBI Taxonomy" id="145285"/>
    <lineage>
        <taxon>Bacteria</taxon>
        <taxon>Bacillati</taxon>
        <taxon>Actinomycetota</taxon>
        <taxon>Actinomycetes</taxon>
        <taxon>Mycobacteriales</taxon>
        <taxon>Nocardiaceae</taxon>
        <taxon>Nocardia</taxon>
    </lineage>
</organism>
<reference evidence="2 3" key="1">
    <citation type="submission" date="2019-03" db="EMBL/GenBank/DDBJ databases">
        <title>Genomic Encyclopedia of Type Strains, Phase IV (KMG-IV): sequencing the most valuable type-strain genomes for metagenomic binning, comparative biology and taxonomic classification.</title>
        <authorList>
            <person name="Goeker M."/>
        </authorList>
    </citation>
    <scope>NUCLEOTIDE SEQUENCE [LARGE SCALE GENOMIC DNA]</scope>
    <source>
        <strain evidence="2 3">DSM 44496</strain>
    </source>
</reference>
<feature type="region of interest" description="Disordered" evidence="1">
    <location>
        <begin position="1"/>
        <end position="48"/>
    </location>
</feature>
<accession>A0A4R6P2V9</accession>
<dbReference type="EMBL" id="SNXK01000013">
    <property type="protein sequence ID" value="TDP29346.1"/>
    <property type="molecule type" value="Genomic_DNA"/>
</dbReference>
<evidence type="ECO:0000313" key="2">
    <source>
        <dbReference type="EMBL" id="TDP29346.1"/>
    </source>
</evidence>
<evidence type="ECO:0008006" key="4">
    <source>
        <dbReference type="Google" id="ProtNLM"/>
    </source>
</evidence>
<evidence type="ECO:0000256" key="1">
    <source>
        <dbReference type="SAM" id="MobiDB-lite"/>
    </source>
</evidence>
<keyword evidence="3" id="KW-1185">Reference proteome</keyword>
<protein>
    <recommendedName>
        <fullName evidence="4">Alanine, arginine and proline rich protein</fullName>
    </recommendedName>
</protein>
<feature type="compositionally biased region" description="Basic and acidic residues" evidence="1">
    <location>
        <begin position="16"/>
        <end position="31"/>
    </location>
</feature>
<name>A0A4R6P2V9_NOCIG</name>
<gene>
    <name evidence="2" type="ORF">DFR75_11315</name>
</gene>
<dbReference type="AlphaFoldDB" id="A0A4R6P2V9"/>
<proteinExistence type="predicted"/>
<feature type="compositionally biased region" description="Basic residues" evidence="1">
    <location>
        <begin position="33"/>
        <end position="43"/>
    </location>
</feature>